<protein>
    <recommendedName>
        <fullName evidence="5">Integrase zinc-binding domain-containing protein</fullName>
    </recommendedName>
</protein>
<reference evidence="3" key="1">
    <citation type="submission" date="2019-08" db="EMBL/GenBank/DDBJ databases">
        <title>The genome of the North American firefly Photinus pyralis.</title>
        <authorList>
            <consortium name="Photinus pyralis genome working group"/>
            <person name="Fallon T.R."/>
            <person name="Sander Lower S.E."/>
            <person name="Weng J.-K."/>
        </authorList>
    </citation>
    <scope>NUCLEOTIDE SEQUENCE</scope>
    <source>
        <strain evidence="3">TRF0915ILg1</strain>
        <tissue evidence="3">Whole body</tissue>
    </source>
</reference>
<proteinExistence type="predicted"/>
<evidence type="ECO:0000259" key="2">
    <source>
        <dbReference type="Pfam" id="PF18701"/>
    </source>
</evidence>
<dbReference type="InterPro" id="IPR040676">
    <property type="entry name" value="DUF5641"/>
</dbReference>
<feature type="domain" description="DUF5641" evidence="2">
    <location>
        <begin position="372"/>
        <end position="423"/>
    </location>
</feature>
<keyword evidence="4" id="KW-1185">Reference proteome</keyword>
<feature type="domain" description="Integrase zinc-binding" evidence="1">
    <location>
        <begin position="171"/>
        <end position="214"/>
    </location>
</feature>
<dbReference type="InterPro" id="IPR041588">
    <property type="entry name" value="Integrase_H2C2"/>
</dbReference>
<accession>A0A8K0DFK2</accession>
<dbReference type="GO" id="GO:0071897">
    <property type="term" value="P:DNA biosynthetic process"/>
    <property type="evidence" value="ECO:0007669"/>
    <property type="project" value="UniProtKB-ARBA"/>
</dbReference>
<dbReference type="OrthoDB" id="6436901at2759"/>
<sequence>MPLPAAPTCNKIRKNSVSLNQCLEKCPNLIEKIPVILARFRTNRLGIVADIRCAFLQLSVAPEDRDYLRFLWETTDRTWEEGRIWDQEVDSEISARFMTWMEEVRLISKVKISRWLPGYTESKVNWTLYIFSDARLTSYDSAAADVNDFCYPIVLPNHEQPVVFRLGLDWHRDNLHVGVQMMTSILRQRYWIIGGRKTVRSVLSKCIRCKRHNRKRFESVPTPVPEARRKKIEEKPIVCLFTCAIYRAVHIELILSRSTDSSLQGLRRLVNRRGRPAIIFRNQGSNFTGFGNAYRLSHMKKWPPYFCDCESVINNRPITYLSQDSSKLAPLTSSLFLQEVEEIEVPDIDLIESTHLNRRLRYWQYLKSTLRERPKELSVGEIVLIGKDDSKRTDWPLARITEIIKGKHGHVRVVKLQRGNYPRPSKECTHWNLN</sequence>
<name>A0A8K0DFK2_IGNLU</name>
<gene>
    <name evidence="3" type="ORF">ILUMI_02935</name>
</gene>
<organism evidence="3 4">
    <name type="scientific">Ignelater luminosus</name>
    <name type="common">Cucubano</name>
    <name type="synonym">Pyrophorus luminosus</name>
    <dbReference type="NCBI Taxonomy" id="2038154"/>
    <lineage>
        <taxon>Eukaryota</taxon>
        <taxon>Metazoa</taxon>
        <taxon>Ecdysozoa</taxon>
        <taxon>Arthropoda</taxon>
        <taxon>Hexapoda</taxon>
        <taxon>Insecta</taxon>
        <taxon>Pterygota</taxon>
        <taxon>Neoptera</taxon>
        <taxon>Endopterygota</taxon>
        <taxon>Coleoptera</taxon>
        <taxon>Polyphaga</taxon>
        <taxon>Elateriformia</taxon>
        <taxon>Elateroidea</taxon>
        <taxon>Elateridae</taxon>
        <taxon>Agrypninae</taxon>
        <taxon>Pyrophorini</taxon>
        <taxon>Ignelater</taxon>
    </lineage>
</organism>
<evidence type="ECO:0000313" key="4">
    <source>
        <dbReference type="Proteomes" id="UP000801492"/>
    </source>
</evidence>
<comment type="caution">
    <text evidence="3">The sequence shown here is derived from an EMBL/GenBank/DDBJ whole genome shotgun (WGS) entry which is preliminary data.</text>
</comment>
<dbReference type="PANTHER" id="PTHR47331">
    <property type="entry name" value="PHD-TYPE DOMAIN-CONTAINING PROTEIN"/>
    <property type="match status" value="1"/>
</dbReference>
<dbReference type="EMBL" id="VTPC01001072">
    <property type="protein sequence ID" value="KAF2903259.1"/>
    <property type="molecule type" value="Genomic_DNA"/>
</dbReference>
<dbReference type="InterPro" id="IPR036397">
    <property type="entry name" value="RNaseH_sf"/>
</dbReference>
<evidence type="ECO:0000259" key="1">
    <source>
        <dbReference type="Pfam" id="PF17921"/>
    </source>
</evidence>
<dbReference type="AlphaFoldDB" id="A0A8K0DFK2"/>
<evidence type="ECO:0000313" key="3">
    <source>
        <dbReference type="EMBL" id="KAF2903259.1"/>
    </source>
</evidence>
<evidence type="ECO:0008006" key="5">
    <source>
        <dbReference type="Google" id="ProtNLM"/>
    </source>
</evidence>
<dbReference type="SUPFAM" id="SSF56672">
    <property type="entry name" value="DNA/RNA polymerases"/>
    <property type="match status" value="1"/>
</dbReference>
<dbReference type="Pfam" id="PF18701">
    <property type="entry name" value="DUF5641"/>
    <property type="match status" value="1"/>
</dbReference>
<dbReference type="Proteomes" id="UP000801492">
    <property type="component" value="Unassembled WGS sequence"/>
</dbReference>
<dbReference type="Gene3D" id="3.30.420.10">
    <property type="entry name" value="Ribonuclease H-like superfamily/Ribonuclease H"/>
    <property type="match status" value="1"/>
</dbReference>
<dbReference type="InterPro" id="IPR043502">
    <property type="entry name" value="DNA/RNA_pol_sf"/>
</dbReference>
<dbReference type="GO" id="GO:0003676">
    <property type="term" value="F:nucleic acid binding"/>
    <property type="evidence" value="ECO:0007669"/>
    <property type="project" value="InterPro"/>
</dbReference>
<dbReference type="Pfam" id="PF17921">
    <property type="entry name" value="Integrase_H2C2"/>
    <property type="match status" value="1"/>
</dbReference>
<dbReference type="Gene3D" id="1.10.340.70">
    <property type="match status" value="1"/>
</dbReference>